<dbReference type="PROSITE" id="PS00041">
    <property type="entry name" value="HTH_ARAC_FAMILY_1"/>
    <property type="match status" value="1"/>
</dbReference>
<keyword evidence="2" id="KW-0238">DNA-binding</keyword>
<dbReference type="InterPro" id="IPR009057">
    <property type="entry name" value="Homeodomain-like_sf"/>
</dbReference>
<feature type="transmembrane region" description="Helical" evidence="4">
    <location>
        <begin position="558"/>
        <end position="577"/>
    </location>
</feature>
<keyword evidence="1" id="KW-0805">Transcription regulation</keyword>
<keyword evidence="4" id="KW-1133">Transmembrane helix</keyword>
<dbReference type="RefSeq" id="WP_069833489.1">
    <property type="nucleotide sequence ID" value="NZ_MDGQ01000002.1"/>
</dbReference>
<evidence type="ECO:0000256" key="1">
    <source>
        <dbReference type="ARBA" id="ARBA00023015"/>
    </source>
</evidence>
<keyword evidence="4" id="KW-0812">Transmembrane</keyword>
<dbReference type="SMART" id="SM00342">
    <property type="entry name" value="HTH_ARAC"/>
    <property type="match status" value="1"/>
</dbReference>
<dbReference type="AlphaFoldDB" id="A0A1E5T800"/>
<gene>
    <name evidence="6" type="ORF">BFP71_00430</name>
</gene>
<dbReference type="Proteomes" id="UP000095552">
    <property type="component" value="Unassembled WGS sequence"/>
</dbReference>
<dbReference type="Gene3D" id="1.25.40.10">
    <property type="entry name" value="Tetratricopeptide repeat domain"/>
    <property type="match status" value="2"/>
</dbReference>
<dbReference type="InterPro" id="IPR011990">
    <property type="entry name" value="TPR-like_helical_dom_sf"/>
</dbReference>
<accession>A0A1E5T800</accession>
<dbReference type="PANTHER" id="PTHR43280">
    <property type="entry name" value="ARAC-FAMILY TRANSCRIPTIONAL REGULATOR"/>
    <property type="match status" value="1"/>
</dbReference>
<dbReference type="PANTHER" id="PTHR43280:SF29">
    <property type="entry name" value="ARAC-FAMILY TRANSCRIPTIONAL REGULATOR"/>
    <property type="match status" value="1"/>
</dbReference>
<dbReference type="EMBL" id="MDGQ01000002">
    <property type="protein sequence ID" value="OEK07505.1"/>
    <property type="molecule type" value="Genomic_DNA"/>
</dbReference>
<dbReference type="Gene3D" id="1.10.10.60">
    <property type="entry name" value="Homeodomain-like"/>
    <property type="match status" value="1"/>
</dbReference>
<dbReference type="InterPro" id="IPR018060">
    <property type="entry name" value="HTH_AraC"/>
</dbReference>
<dbReference type="InterPro" id="IPR018062">
    <property type="entry name" value="HTH_AraC-typ_CS"/>
</dbReference>
<dbReference type="Pfam" id="PF12833">
    <property type="entry name" value="HTH_18"/>
    <property type="match status" value="1"/>
</dbReference>
<feature type="domain" description="HTH araC/xylS-type" evidence="5">
    <location>
        <begin position="849"/>
        <end position="953"/>
    </location>
</feature>
<protein>
    <recommendedName>
        <fullName evidence="5">HTH araC/xylS-type domain-containing protein</fullName>
    </recommendedName>
</protein>
<dbReference type="STRING" id="1563681.BFP71_00430"/>
<dbReference type="PROSITE" id="PS01124">
    <property type="entry name" value="HTH_ARAC_FAMILY_2"/>
    <property type="match status" value="1"/>
</dbReference>
<dbReference type="SUPFAM" id="SSF46689">
    <property type="entry name" value="Homeodomain-like"/>
    <property type="match status" value="1"/>
</dbReference>
<evidence type="ECO:0000256" key="4">
    <source>
        <dbReference type="SAM" id="Phobius"/>
    </source>
</evidence>
<proteinExistence type="predicted"/>
<keyword evidence="3" id="KW-0804">Transcription</keyword>
<dbReference type="GO" id="GO:0003700">
    <property type="term" value="F:DNA-binding transcription factor activity"/>
    <property type="evidence" value="ECO:0007669"/>
    <property type="project" value="InterPro"/>
</dbReference>
<evidence type="ECO:0000256" key="2">
    <source>
        <dbReference type="ARBA" id="ARBA00023125"/>
    </source>
</evidence>
<dbReference type="GO" id="GO:0043565">
    <property type="term" value="F:sequence-specific DNA binding"/>
    <property type="evidence" value="ECO:0007669"/>
    <property type="project" value="InterPro"/>
</dbReference>
<dbReference type="SUPFAM" id="SSF48452">
    <property type="entry name" value="TPR-like"/>
    <property type="match status" value="1"/>
</dbReference>
<name>A0A1E5T800_9BACT</name>
<evidence type="ECO:0000313" key="7">
    <source>
        <dbReference type="Proteomes" id="UP000095552"/>
    </source>
</evidence>
<organism evidence="6 7">
    <name type="scientific">Roseivirga misakiensis</name>
    <dbReference type="NCBI Taxonomy" id="1563681"/>
    <lineage>
        <taxon>Bacteria</taxon>
        <taxon>Pseudomonadati</taxon>
        <taxon>Bacteroidota</taxon>
        <taxon>Cytophagia</taxon>
        <taxon>Cytophagales</taxon>
        <taxon>Roseivirgaceae</taxon>
        <taxon>Roseivirga</taxon>
    </lineage>
</organism>
<evidence type="ECO:0000256" key="3">
    <source>
        <dbReference type="ARBA" id="ARBA00023163"/>
    </source>
</evidence>
<keyword evidence="4" id="KW-0472">Membrane</keyword>
<keyword evidence="7" id="KW-1185">Reference proteome</keyword>
<sequence length="959" mass="109486">MKRYTPFNKFFSSVFHSTFWILAFAISSIQVKAQEIPESFFDVYLARVSIQYNDYINLLEEQLEDAKEGSLAEARIMGQLGDLYLETRDFTKADDYKKKVEGYWSSVEINSRNRDLFGQYLLRKVPSNSSRDNYIYLDSAAQYLENENDLAFVKYLKFIKTSPTEENDKYGPRYNDLLSTPNLPADIAALAHVAMTEITWNTGLADSAIVENSRVDLDNVQSMFTILVHHMFNSFHELLLGNLVEAGRIGEKMKAVVRKYDGDKSGYASVFYTTMNQIYTITNQYDSAAFYSLKSIELLEGSRGSDIRRVESYRRLSVTYTQGGQYLKALEMARKSTELITEKLNKHPGIPTSYTQLMNALFDVYDLTSDIDEKRALMKEIEQQIVNQELLLLEYIRLSDKVYLQITKGRLWLERQQPRIAEGLFNEAISISKNLNDEEYVREKASYYLAVIANKRKQYNKAIELGNKILEQPNIGFKLTIDVHKLLIKSYTNLGVVGEVNYHIDQIQTRIEDRMSERAKYLLSQSEVQQELESQKSLNASLESEQLVKSQLIERQQLIILIVAVSVALIGFFVIRLKSLHGKNLRLLKKVENESVELHSTNSELSDTIAELEFHQSNNQKLLDTLSDHLTKTFNGIKGLKSFIPELGKLNNEQEKYLGRISDIVDEEELALKDLISLNSVLGKHKIDIRRVTISTMLNNIESKMQSSLKLHQAQMEVEMRKGLVFLADKVLIEMSIISLIQHGLNQGILDKKLKLHVDANEGLQVTLEFKGAAVNQEQIDKWLKPNAVDPMNYLSKLSQLKDLMDGDLNYLVMGDLHKITLKLNLIELKLADSKDSEIDQLEIDTIYDKVYHYLVAEGGLTDAELTAGQLSSHLGIPSRKLSYAINTREKTNFSKFLSKIRIDKVKQMLDNGNHSHLNIAGIGYEAGFNSKSTFFSSFKEFVGCTPKEYINSLAQEAS</sequence>
<reference evidence="6 7" key="1">
    <citation type="submission" date="2016-08" db="EMBL/GenBank/DDBJ databases">
        <title>Draft genome of Fabibacter sp. strain SK-8.</title>
        <authorList>
            <person name="Wong S.-K."/>
            <person name="Hamasaki K."/>
            <person name="Yoshizawa S."/>
        </authorList>
    </citation>
    <scope>NUCLEOTIDE SEQUENCE [LARGE SCALE GENOMIC DNA]</scope>
    <source>
        <strain evidence="6 7">SK-8</strain>
    </source>
</reference>
<dbReference type="OrthoDB" id="5492415at2"/>
<comment type="caution">
    <text evidence="6">The sequence shown here is derived from an EMBL/GenBank/DDBJ whole genome shotgun (WGS) entry which is preliminary data.</text>
</comment>
<evidence type="ECO:0000313" key="6">
    <source>
        <dbReference type="EMBL" id="OEK07505.1"/>
    </source>
</evidence>
<evidence type="ECO:0000259" key="5">
    <source>
        <dbReference type="PROSITE" id="PS01124"/>
    </source>
</evidence>